<accession>A0AAV5GR01</accession>
<dbReference type="InterPro" id="IPR000073">
    <property type="entry name" value="AB_hydrolase_1"/>
</dbReference>
<reference evidence="5 6" key="1">
    <citation type="submission" date="2021-12" db="EMBL/GenBank/DDBJ databases">
        <title>High titer production of polyol ester of fatty acids by Rhodotorula paludigena BS15 towards product separation-free biomass refinery.</title>
        <authorList>
            <person name="Mano J."/>
            <person name="Ono H."/>
            <person name="Tanaka T."/>
            <person name="Naito K."/>
            <person name="Sushida H."/>
            <person name="Ike M."/>
            <person name="Tokuyasu K."/>
            <person name="Kitaoka M."/>
        </authorList>
    </citation>
    <scope>NUCLEOTIDE SEQUENCE [LARGE SCALE GENOMIC DNA]</scope>
    <source>
        <strain evidence="5 6">BS15</strain>
    </source>
</reference>
<dbReference type="PANTHER" id="PTHR43248">
    <property type="entry name" value="2-SUCCINYL-6-HYDROXY-2,4-CYCLOHEXADIENE-1-CARBOXYLATE SYNTHASE"/>
    <property type="match status" value="1"/>
</dbReference>
<dbReference type="Pfam" id="PF08386">
    <property type="entry name" value="Abhydrolase_4"/>
    <property type="match status" value="1"/>
</dbReference>
<dbReference type="PANTHER" id="PTHR43248:SF25">
    <property type="entry name" value="AB HYDROLASE-1 DOMAIN-CONTAINING PROTEIN-RELATED"/>
    <property type="match status" value="1"/>
</dbReference>
<dbReference type="SUPFAM" id="SSF53474">
    <property type="entry name" value="alpha/beta-Hydrolases"/>
    <property type="match status" value="1"/>
</dbReference>
<comment type="caution">
    <text evidence="5">The sequence shown here is derived from an EMBL/GenBank/DDBJ whole genome shotgun (WGS) entry which is preliminary data.</text>
</comment>
<evidence type="ECO:0000259" key="4">
    <source>
        <dbReference type="Pfam" id="PF08386"/>
    </source>
</evidence>
<gene>
    <name evidence="5" type="ORF">Rhopal_004120-T1</name>
</gene>
<name>A0AAV5GR01_9BASI</name>
<dbReference type="Gene3D" id="3.40.50.1820">
    <property type="entry name" value="alpha/beta hydrolase"/>
    <property type="match status" value="2"/>
</dbReference>
<keyword evidence="6" id="KW-1185">Reference proteome</keyword>
<evidence type="ECO:0000259" key="3">
    <source>
        <dbReference type="Pfam" id="PF00561"/>
    </source>
</evidence>
<proteinExistence type="inferred from homology"/>
<dbReference type="Proteomes" id="UP001342314">
    <property type="component" value="Unassembled WGS sequence"/>
</dbReference>
<feature type="domain" description="AB hydrolase-1" evidence="3">
    <location>
        <begin position="105"/>
        <end position="269"/>
    </location>
</feature>
<evidence type="ECO:0008006" key="7">
    <source>
        <dbReference type="Google" id="ProtNLM"/>
    </source>
</evidence>
<dbReference type="AlphaFoldDB" id="A0AAV5GR01"/>
<comment type="similarity">
    <text evidence="1">Belongs to the peptidase S33 family.</text>
</comment>
<dbReference type="InterPro" id="IPR051601">
    <property type="entry name" value="Serine_prot/Carboxylest_S33"/>
</dbReference>
<dbReference type="EMBL" id="BQKY01000008">
    <property type="protein sequence ID" value="GJN91103.1"/>
    <property type="molecule type" value="Genomic_DNA"/>
</dbReference>
<dbReference type="InterPro" id="IPR029058">
    <property type="entry name" value="AB_hydrolase_fold"/>
</dbReference>
<dbReference type="Pfam" id="PF00561">
    <property type="entry name" value="Abhydrolase_1"/>
    <property type="match status" value="1"/>
</dbReference>
<evidence type="ECO:0000256" key="2">
    <source>
        <dbReference type="ARBA" id="ARBA00022801"/>
    </source>
</evidence>
<feature type="domain" description="Peptidase S33 tripeptidyl aminopeptidase-like C-terminal" evidence="4">
    <location>
        <begin position="424"/>
        <end position="523"/>
    </location>
</feature>
<organism evidence="5 6">
    <name type="scientific">Rhodotorula paludigena</name>
    <dbReference type="NCBI Taxonomy" id="86838"/>
    <lineage>
        <taxon>Eukaryota</taxon>
        <taxon>Fungi</taxon>
        <taxon>Dikarya</taxon>
        <taxon>Basidiomycota</taxon>
        <taxon>Pucciniomycotina</taxon>
        <taxon>Microbotryomycetes</taxon>
        <taxon>Sporidiobolales</taxon>
        <taxon>Sporidiobolaceae</taxon>
        <taxon>Rhodotorula</taxon>
    </lineage>
</organism>
<dbReference type="GO" id="GO:0016787">
    <property type="term" value="F:hydrolase activity"/>
    <property type="evidence" value="ECO:0007669"/>
    <property type="project" value="UniProtKB-KW"/>
</dbReference>
<evidence type="ECO:0000256" key="1">
    <source>
        <dbReference type="ARBA" id="ARBA00010088"/>
    </source>
</evidence>
<protein>
    <recommendedName>
        <fullName evidence="7">Proteinase</fullName>
    </recommendedName>
</protein>
<dbReference type="InterPro" id="IPR013595">
    <property type="entry name" value="Pept_S33_TAP-like_C"/>
</dbReference>
<keyword evidence="2" id="KW-0378">Hydrolase</keyword>
<evidence type="ECO:0000313" key="5">
    <source>
        <dbReference type="EMBL" id="GJN91103.1"/>
    </source>
</evidence>
<sequence length="573" mass="62112">MLGTDLEKSHATAEPSLAQLQSSSVWWSPCPDVTDTYCSFLNVPLDYSDPTSGETVSLALRMIPATAPPKAQLGYLFTNPGGPGGSGTMAVAEYGRLLHKVVQGRYNVISWDPRAVNLTAPALGCFETPGDANRFTRDIEHLGLTFENASWAAELSWTVQVDAFAQSLSQACLEKADQRMLRASSTAFTARDMKSIMEALGEDTVKYWGFSYGTILGATFSAMFPELVGRVVLDGVSDAQLYTQNMWEWGRSGMNDTRKVFDGFFSSCAESGPAGCAFARENATVEEHVKRYDALLGRLRDSPMPVGSSPIGPGVLTASDVQYTVGRLLPNMARLLAETERGNGSAMYGTANVASGKLGRKPPAHHSPFHRSMESSIASQAAVMCSDTDSRAIGGASVETLRQFMSDLRRDTKSPTADIWALWIAQCRHWGGKAIEAYRGPWTVKEGLKKTNFPIVFLSQHADPVTPLMAARKMQAGFGNESATLLVQNGFGHCSMAHPSLCTAKKLRAYFVDGVVPAYDTRCEVDDGFLFPHPDKMAPSSISTLSAEDAELRHAMWELSTHVTQVGMGPSRV</sequence>
<evidence type="ECO:0000313" key="6">
    <source>
        <dbReference type="Proteomes" id="UP001342314"/>
    </source>
</evidence>